<comment type="subcellular location">
    <subcellularLocation>
        <location evidence="1">Membrane</location>
        <topology evidence="1">Multi-pass membrane protein</topology>
    </subcellularLocation>
</comment>
<dbReference type="Pfam" id="PF00664">
    <property type="entry name" value="ABC_membrane"/>
    <property type="match status" value="2"/>
</dbReference>
<evidence type="ECO:0000256" key="2">
    <source>
        <dbReference type="ARBA" id="ARBA00009726"/>
    </source>
</evidence>
<dbReference type="GO" id="GO:0016887">
    <property type="term" value="F:ATP hydrolysis activity"/>
    <property type="evidence" value="ECO:0007669"/>
    <property type="project" value="InterPro"/>
</dbReference>
<dbReference type="PROSITE" id="PS50929">
    <property type="entry name" value="ABC_TM1F"/>
    <property type="match status" value="2"/>
</dbReference>
<name>A0A226DBN8_FOLCA</name>
<keyword evidence="3" id="KW-0813">Transport</keyword>
<dbReference type="GO" id="GO:0016020">
    <property type="term" value="C:membrane"/>
    <property type="evidence" value="ECO:0007669"/>
    <property type="project" value="UniProtKB-SubCell"/>
</dbReference>
<sequence>MARPNPFDQAGPISLLIFAWIWSLFQKAKKAGGLNRDDIYPAPDKDKSQKNADKLEEYWEKEEGSTVVVFTIPETEPLAQNSAEKSTKNGHRDESRVQIQRPSSRQSRENASLLRAIFKAYGTSYFLTWIPIFVTDCLFKVIQPLTLLWFVKSFSPQEENNGRSWQYIYAAFITITTLSITMTSNPSQFCLQRVSNWVRIALTCLIQRKMLKLSQSCQIPAKPSKGNNEKPNEPIKIDDAFVTNLISKNANVEDKLAQFPYIFIAPIQFVLLFYFLWQEFGWPCIPGIISIFLYMPFQYWYAAKSGEYRGKINEASGARTSLINEIIAGILTIKTYTWENVFREQVNKKRKSKGSNLHAFQMAVFLTSSRLIPFLTFISLALWGGPLTPEKVFFATAVYNTATHYMVYLLPGACKNVGEFLACIKNIQEFLLLQEKHDSEGYKRSDLSEKVPKFPSINLEDAVAEWESGKGIKSISLTISDPKLVMVVGETASGKSSFLQLLLGELSLISGRCKIHGKLSYSAQKPWIFHDTVKNNILLHEDQDRTTYNWAVSLAMLNQDFQALEHGDETIVGDGGSGLSGGQRTRVDYARTLYQQGDILLLDDPLSALDGNVARDLLRGLKEDKELAKTLRILVTNKLQYLKEADYIVVMHEGKITSYGTYQELEGKGDEILVKANAGGEDVDSLTSEAQESNTTENTVTSKIVKSENFENSDQKSRASGNIGLKTYLKYFTAANRSFQFSWHVLMFIISQVFITVIEYWVVLWTMSQSESSVRSFTRNGNHTEIASNDNGSENVTDFSKQGDDDGTTISPFLQDDPQIIHGATMTVPILWLELQLPIYSQDTYMTIYSILTGAVFVTNLFKALGFFNYCIKICNNMHRKMANVLVRARPSFFSKTPGGEILNYFSKDMDIVDEAIPMSFFNMLTIFLQIGTVIILLVLANVWTIPAILIFIVMLSSIRKYYVTTSRDLKRIDGEVRGEVCSKLACYDGLPTIRAVGAENRMSKRFDETQDVHTSSIFLFTAAKTCFSLWVELVSIFLLGAVAFGFPVAQNCEEIVKIYLGIEFGGGNVGLAVCSAMSFTIWLNYGMMVSADVENSMVATERVVNFAKNTPTEEEDKGPSDSPTWIGSWCPISFRNFSLRYTQESSDVLQFINFEVTSGLKVGVVGRTAAGKSSIFAALFRLTDPNTTTPGGILVDGKDILEQPLHTVRRSITMVPQHPVIFQGTLRFNLDPNNEYDDIQMNTFLRDVRKSIIYAIGLKQSLDFKIDGGGSNLAAGERQQLSLVRALLRLLKTPIFALDEATANIDSSTEENIQKILKERLQRRTVLTIAHRLETVVDSDKILVLREGKVVEYDTPQNLIKNPNSEFLAMIEKNKTQKRDELLDRIRASEN</sequence>
<evidence type="ECO:0000256" key="6">
    <source>
        <dbReference type="ARBA" id="ARBA00022840"/>
    </source>
</evidence>
<feature type="transmembrane region" description="Helical" evidence="10">
    <location>
        <begin position="125"/>
        <end position="145"/>
    </location>
</feature>
<dbReference type="PANTHER" id="PTHR24223:SF456">
    <property type="entry name" value="MULTIDRUG RESISTANCE-ASSOCIATED PROTEIN LETHAL(2)03659"/>
    <property type="match status" value="1"/>
</dbReference>
<keyword evidence="4 10" id="KW-0812">Transmembrane</keyword>
<evidence type="ECO:0000313" key="13">
    <source>
        <dbReference type="EMBL" id="OXA42932.1"/>
    </source>
</evidence>
<feature type="transmembrane region" description="Helical" evidence="10">
    <location>
        <begin position="848"/>
        <end position="872"/>
    </location>
</feature>
<dbReference type="InterPro" id="IPR036640">
    <property type="entry name" value="ABC1_TM_sf"/>
</dbReference>
<feature type="domain" description="ABC transporter" evidence="11">
    <location>
        <begin position="1135"/>
        <end position="1373"/>
    </location>
</feature>
<evidence type="ECO:0000313" key="14">
    <source>
        <dbReference type="Proteomes" id="UP000198287"/>
    </source>
</evidence>
<evidence type="ECO:0000256" key="8">
    <source>
        <dbReference type="ARBA" id="ARBA00023136"/>
    </source>
</evidence>
<dbReference type="SUPFAM" id="SSF90123">
    <property type="entry name" value="ABC transporter transmembrane region"/>
    <property type="match status" value="2"/>
</dbReference>
<feature type="transmembrane region" description="Helical" evidence="10">
    <location>
        <begin position="745"/>
        <end position="767"/>
    </location>
</feature>
<organism evidence="13 14">
    <name type="scientific">Folsomia candida</name>
    <name type="common">Springtail</name>
    <dbReference type="NCBI Taxonomy" id="158441"/>
    <lineage>
        <taxon>Eukaryota</taxon>
        <taxon>Metazoa</taxon>
        <taxon>Ecdysozoa</taxon>
        <taxon>Arthropoda</taxon>
        <taxon>Hexapoda</taxon>
        <taxon>Collembola</taxon>
        <taxon>Entomobryomorpha</taxon>
        <taxon>Isotomoidea</taxon>
        <taxon>Isotomidae</taxon>
        <taxon>Proisotominae</taxon>
        <taxon>Folsomia</taxon>
    </lineage>
</organism>
<dbReference type="SUPFAM" id="SSF52540">
    <property type="entry name" value="P-loop containing nucleoside triphosphate hydrolases"/>
    <property type="match status" value="2"/>
</dbReference>
<feature type="transmembrane region" description="Helical" evidence="10">
    <location>
        <begin position="1030"/>
        <end position="1050"/>
    </location>
</feature>
<comment type="similarity">
    <text evidence="2">Belongs to the ABC transporter superfamily. ABCC family. Conjugate transporter (TC 3.A.1.208) subfamily.</text>
</comment>
<feature type="transmembrane region" description="Helical" evidence="10">
    <location>
        <begin position="1070"/>
        <end position="1088"/>
    </location>
</feature>
<dbReference type="OrthoDB" id="6500128at2759"/>
<keyword evidence="8 10" id="KW-0472">Membrane</keyword>
<feature type="transmembrane region" description="Helical" evidence="10">
    <location>
        <begin position="944"/>
        <end position="963"/>
    </location>
</feature>
<dbReference type="InterPro" id="IPR003593">
    <property type="entry name" value="AAA+_ATPase"/>
</dbReference>
<dbReference type="Gene3D" id="1.20.1560.10">
    <property type="entry name" value="ABC transporter type 1, transmembrane domain"/>
    <property type="match status" value="2"/>
</dbReference>
<feature type="domain" description="ABC transmembrane type-1" evidence="12">
    <location>
        <begin position="845"/>
        <end position="1045"/>
    </location>
</feature>
<evidence type="ECO:0000256" key="1">
    <source>
        <dbReference type="ARBA" id="ARBA00004141"/>
    </source>
</evidence>
<keyword evidence="14" id="KW-1185">Reference proteome</keyword>
<gene>
    <name evidence="13" type="ORF">Fcan01_22350</name>
</gene>
<feature type="domain" description="ABC transmembrane type-1" evidence="12">
    <location>
        <begin position="138"/>
        <end position="387"/>
    </location>
</feature>
<feature type="domain" description="ABC transporter" evidence="11">
    <location>
        <begin position="457"/>
        <end position="678"/>
    </location>
</feature>
<reference evidence="13 14" key="1">
    <citation type="submission" date="2015-12" db="EMBL/GenBank/DDBJ databases">
        <title>The genome of Folsomia candida.</title>
        <authorList>
            <person name="Faddeeva A."/>
            <person name="Derks M.F."/>
            <person name="Anvar Y."/>
            <person name="Smit S."/>
            <person name="Van Straalen N."/>
            <person name="Roelofs D."/>
        </authorList>
    </citation>
    <scope>NUCLEOTIDE SEQUENCE [LARGE SCALE GENOMIC DNA]</scope>
    <source>
        <strain evidence="13 14">VU population</strain>
        <tissue evidence="13">Whole body</tissue>
    </source>
</reference>
<dbReference type="CDD" id="cd18579">
    <property type="entry name" value="ABC_6TM_ABCC_D1"/>
    <property type="match status" value="1"/>
</dbReference>
<dbReference type="InterPro" id="IPR011527">
    <property type="entry name" value="ABC1_TM_dom"/>
</dbReference>
<dbReference type="InterPro" id="IPR044746">
    <property type="entry name" value="ABCC_6TM_D1"/>
</dbReference>
<dbReference type="InterPro" id="IPR044726">
    <property type="entry name" value="ABCC_6TM_D2"/>
</dbReference>
<evidence type="ECO:0000259" key="12">
    <source>
        <dbReference type="PROSITE" id="PS50929"/>
    </source>
</evidence>
<dbReference type="SMART" id="SM00382">
    <property type="entry name" value="AAA"/>
    <property type="match status" value="2"/>
</dbReference>
<evidence type="ECO:0000259" key="11">
    <source>
        <dbReference type="PROSITE" id="PS50893"/>
    </source>
</evidence>
<keyword evidence="6" id="KW-0067">ATP-binding</keyword>
<evidence type="ECO:0000256" key="10">
    <source>
        <dbReference type="SAM" id="Phobius"/>
    </source>
</evidence>
<dbReference type="CDD" id="cd03244">
    <property type="entry name" value="ABCC_MRP_domain2"/>
    <property type="match status" value="1"/>
</dbReference>
<feature type="transmembrane region" description="Helical" evidence="10">
    <location>
        <begin position="357"/>
        <end position="380"/>
    </location>
</feature>
<dbReference type="InterPro" id="IPR003439">
    <property type="entry name" value="ABC_transporter-like_ATP-bd"/>
</dbReference>
<evidence type="ECO:0000256" key="4">
    <source>
        <dbReference type="ARBA" id="ARBA00022692"/>
    </source>
</evidence>
<feature type="transmembrane region" description="Helical" evidence="10">
    <location>
        <begin position="165"/>
        <end position="183"/>
    </location>
</feature>
<keyword evidence="5" id="KW-0547">Nucleotide-binding</keyword>
<protein>
    <submittedName>
        <fullName evidence="13">Multidrug resistance-associated protein 4</fullName>
    </submittedName>
</protein>
<feature type="transmembrane region" description="Helical" evidence="10">
    <location>
        <begin position="280"/>
        <end position="301"/>
    </location>
</feature>
<accession>A0A226DBN8</accession>
<dbReference type="EMBL" id="LNIX01000024">
    <property type="protein sequence ID" value="OXA42932.1"/>
    <property type="molecule type" value="Genomic_DNA"/>
</dbReference>
<proteinExistence type="inferred from homology"/>
<dbReference type="InterPro" id="IPR027417">
    <property type="entry name" value="P-loop_NTPase"/>
</dbReference>
<dbReference type="OMA" id="HEANIYL"/>
<evidence type="ECO:0000256" key="7">
    <source>
        <dbReference type="ARBA" id="ARBA00022989"/>
    </source>
</evidence>
<feature type="compositionally biased region" description="Basic and acidic residues" evidence="9">
    <location>
        <begin position="85"/>
        <end position="96"/>
    </location>
</feature>
<dbReference type="GO" id="GO:0005524">
    <property type="term" value="F:ATP binding"/>
    <property type="evidence" value="ECO:0007669"/>
    <property type="project" value="UniProtKB-KW"/>
</dbReference>
<dbReference type="InterPro" id="IPR050173">
    <property type="entry name" value="ABC_transporter_C-like"/>
</dbReference>
<feature type="transmembrane region" description="Helical" evidence="10">
    <location>
        <begin position="256"/>
        <end position="274"/>
    </location>
</feature>
<dbReference type="GO" id="GO:0140359">
    <property type="term" value="F:ABC-type transporter activity"/>
    <property type="evidence" value="ECO:0007669"/>
    <property type="project" value="InterPro"/>
</dbReference>
<feature type="transmembrane region" description="Helical" evidence="10">
    <location>
        <begin position="916"/>
        <end position="938"/>
    </location>
</feature>
<dbReference type="FunFam" id="3.40.50.300:FF:000163">
    <property type="entry name" value="Multidrug resistance-associated protein member 4"/>
    <property type="match status" value="1"/>
</dbReference>
<dbReference type="PANTHER" id="PTHR24223">
    <property type="entry name" value="ATP-BINDING CASSETTE SUB-FAMILY C"/>
    <property type="match status" value="1"/>
</dbReference>
<feature type="transmembrane region" description="Helical" evidence="10">
    <location>
        <begin position="392"/>
        <end position="410"/>
    </location>
</feature>
<feature type="transmembrane region" description="Helical" evidence="10">
    <location>
        <begin position="6"/>
        <end position="25"/>
    </location>
</feature>
<evidence type="ECO:0000256" key="3">
    <source>
        <dbReference type="ARBA" id="ARBA00022448"/>
    </source>
</evidence>
<keyword evidence="7 10" id="KW-1133">Transmembrane helix</keyword>
<dbReference type="Gene3D" id="3.40.50.300">
    <property type="entry name" value="P-loop containing nucleotide triphosphate hydrolases"/>
    <property type="match status" value="2"/>
</dbReference>
<feature type="region of interest" description="Disordered" evidence="9">
    <location>
        <begin position="79"/>
        <end position="106"/>
    </location>
</feature>
<comment type="caution">
    <text evidence="13">The sequence shown here is derived from an EMBL/GenBank/DDBJ whole genome shotgun (WGS) entry which is preliminary data.</text>
</comment>
<dbReference type="Pfam" id="PF00005">
    <property type="entry name" value="ABC_tran"/>
    <property type="match status" value="2"/>
</dbReference>
<dbReference type="PROSITE" id="PS50893">
    <property type="entry name" value="ABC_TRANSPORTER_2"/>
    <property type="match status" value="2"/>
</dbReference>
<evidence type="ECO:0000256" key="9">
    <source>
        <dbReference type="SAM" id="MobiDB-lite"/>
    </source>
</evidence>
<dbReference type="CDD" id="cd18580">
    <property type="entry name" value="ABC_6TM_ABCC_D2"/>
    <property type="match status" value="1"/>
</dbReference>
<evidence type="ECO:0000256" key="5">
    <source>
        <dbReference type="ARBA" id="ARBA00022741"/>
    </source>
</evidence>
<dbReference type="Proteomes" id="UP000198287">
    <property type="component" value="Unassembled WGS sequence"/>
</dbReference>